<dbReference type="EMBL" id="BNJG01000003">
    <property type="protein sequence ID" value="GHO58210.1"/>
    <property type="molecule type" value="Genomic_DNA"/>
</dbReference>
<protein>
    <submittedName>
        <fullName evidence="4">Transposase</fullName>
    </submittedName>
</protein>
<dbReference type="RefSeq" id="WP_201374549.1">
    <property type="nucleotide sequence ID" value="NZ_BNJG01000003.1"/>
</dbReference>
<dbReference type="InterPro" id="IPR027417">
    <property type="entry name" value="P-loop_NTPase"/>
</dbReference>
<comment type="caution">
    <text evidence="4">The sequence shown here is derived from an EMBL/GenBank/DDBJ whole genome shotgun (WGS) entry which is preliminary data.</text>
</comment>
<dbReference type="InterPro" id="IPR052026">
    <property type="entry name" value="ExeA_AAA_ATPase_DNA-bind"/>
</dbReference>
<evidence type="ECO:0000313" key="5">
    <source>
        <dbReference type="Proteomes" id="UP000654345"/>
    </source>
</evidence>
<dbReference type="PANTHER" id="PTHR35894:SF1">
    <property type="entry name" value="PHOSPHORIBULOKINASE _ URIDINE KINASE FAMILY"/>
    <property type="match status" value="1"/>
</dbReference>
<name>A0ABQ3V6J4_9CHLR</name>
<proteinExistence type="predicted"/>
<evidence type="ECO:0000259" key="1">
    <source>
        <dbReference type="SMART" id="SM00382"/>
    </source>
</evidence>
<dbReference type="Gene3D" id="3.40.50.300">
    <property type="entry name" value="P-loop containing nucleotide triphosphate hydrolases"/>
    <property type="match status" value="1"/>
</dbReference>
<evidence type="ECO:0000313" key="2">
    <source>
        <dbReference type="EMBL" id="GHO58210.1"/>
    </source>
</evidence>
<dbReference type="SMART" id="SM00382">
    <property type="entry name" value="AAA"/>
    <property type="match status" value="1"/>
</dbReference>
<keyword evidence="5" id="KW-1185">Reference proteome</keyword>
<dbReference type="Proteomes" id="UP000654345">
    <property type="component" value="Unassembled WGS sequence"/>
</dbReference>
<dbReference type="InterPro" id="IPR003593">
    <property type="entry name" value="AAA+_ATPase"/>
</dbReference>
<reference evidence="4 5" key="1">
    <citation type="journal article" date="2021" name="Int. J. Syst. Evol. Microbiol.">
        <title>Reticulibacter mediterranei gen. nov., sp. nov., within the new family Reticulibacteraceae fam. nov., and Ktedonospora formicarum gen. nov., sp. nov., Ktedonobacter robiniae sp. nov., Dictyobacter formicarum sp. nov. and Dictyobacter arantiisoli sp. nov., belonging to the class Ktedonobacteria.</title>
        <authorList>
            <person name="Yabe S."/>
            <person name="Zheng Y."/>
            <person name="Wang C.M."/>
            <person name="Sakai Y."/>
            <person name="Abe K."/>
            <person name="Yokota A."/>
            <person name="Donadio S."/>
            <person name="Cavaletti L."/>
            <person name="Monciardini P."/>
        </authorList>
    </citation>
    <scope>NUCLEOTIDE SEQUENCE [LARGE SCALE GENOMIC DNA]</scope>
    <source>
        <strain evidence="4 5">SOSP1-30</strain>
    </source>
</reference>
<dbReference type="Pfam" id="PF05621">
    <property type="entry name" value="TniB"/>
    <property type="match status" value="1"/>
</dbReference>
<evidence type="ECO:0000313" key="3">
    <source>
        <dbReference type="EMBL" id="GHO59985.1"/>
    </source>
</evidence>
<feature type="domain" description="AAA+ ATPase" evidence="1">
    <location>
        <begin position="54"/>
        <end position="238"/>
    </location>
</feature>
<organism evidence="4 5">
    <name type="scientific">Ktedonobacter robiniae</name>
    <dbReference type="NCBI Taxonomy" id="2778365"/>
    <lineage>
        <taxon>Bacteria</taxon>
        <taxon>Bacillati</taxon>
        <taxon>Chloroflexota</taxon>
        <taxon>Ktedonobacteria</taxon>
        <taxon>Ktedonobacterales</taxon>
        <taxon>Ktedonobacteraceae</taxon>
        <taxon>Ktedonobacter</taxon>
    </lineage>
</organism>
<dbReference type="SUPFAM" id="SSF52540">
    <property type="entry name" value="P-loop containing nucleoside triphosphate hydrolases"/>
    <property type="match status" value="1"/>
</dbReference>
<dbReference type="EMBL" id="BNJG01000005">
    <property type="protein sequence ID" value="GHO60592.1"/>
    <property type="molecule type" value="Genomic_DNA"/>
</dbReference>
<dbReference type="InterPro" id="IPR008868">
    <property type="entry name" value="TniB"/>
</dbReference>
<dbReference type="PANTHER" id="PTHR35894">
    <property type="entry name" value="GENERAL SECRETION PATHWAY PROTEIN A-RELATED"/>
    <property type="match status" value="1"/>
</dbReference>
<sequence>MTQDPSPTPAWQTLSDAERYAIIDHILIMHKGFTALLAELDYCNRFTQSSSTHNPPCLAILGETGAGKTTLVQEWLARNNNTRSETPQGSIIPYLYVSVPAKASIKGTAAAFLSTLGDPNPGRGTQWNMVTRLHMLLKSCQVRMIFVDEFQHILDRDTLRVLNAVTDFLKDIINQSNIPMILIGQKGEAEPILQTNPQLSRRVGTPRYMTPFPWDRSQSKTTAEFRTLMESIDLELPLDPSGLGSLDMAYRFHYATNGYLGWIMHLVRHAAHLAISQGCSTLNRILLEHAYNACIAGTVMGEKKMNPFSVKRFT</sequence>
<gene>
    <name evidence="2" type="ORF">KSB_66850</name>
    <name evidence="3" type="ORF">KSB_84600</name>
    <name evidence="4" type="ORF">KSB_90670</name>
</gene>
<evidence type="ECO:0000313" key="4">
    <source>
        <dbReference type="EMBL" id="GHO60592.1"/>
    </source>
</evidence>
<dbReference type="EMBL" id="BNJG01000003">
    <property type="protein sequence ID" value="GHO59985.1"/>
    <property type="molecule type" value="Genomic_DNA"/>
</dbReference>
<accession>A0ABQ3V6J4</accession>